<dbReference type="Proteomes" id="UP000499080">
    <property type="component" value="Unassembled WGS sequence"/>
</dbReference>
<organism evidence="1 2">
    <name type="scientific">Araneus ventricosus</name>
    <name type="common">Orbweaver spider</name>
    <name type="synonym">Epeira ventricosa</name>
    <dbReference type="NCBI Taxonomy" id="182803"/>
    <lineage>
        <taxon>Eukaryota</taxon>
        <taxon>Metazoa</taxon>
        <taxon>Ecdysozoa</taxon>
        <taxon>Arthropoda</taxon>
        <taxon>Chelicerata</taxon>
        <taxon>Arachnida</taxon>
        <taxon>Araneae</taxon>
        <taxon>Araneomorphae</taxon>
        <taxon>Entelegynae</taxon>
        <taxon>Araneoidea</taxon>
        <taxon>Araneidae</taxon>
        <taxon>Araneus</taxon>
    </lineage>
</organism>
<dbReference type="OrthoDB" id="7422307at2759"/>
<proteinExistence type="predicted"/>
<accession>A0A4Y2T308</accession>
<gene>
    <name evidence="1" type="ORF">AVEN_31589_1</name>
</gene>
<reference evidence="1 2" key="1">
    <citation type="journal article" date="2019" name="Sci. Rep.">
        <title>Orb-weaving spider Araneus ventricosus genome elucidates the spidroin gene catalogue.</title>
        <authorList>
            <person name="Kono N."/>
            <person name="Nakamura H."/>
            <person name="Ohtoshi R."/>
            <person name="Moran D.A.P."/>
            <person name="Shinohara A."/>
            <person name="Yoshida Y."/>
            <person name="Fujiwara M."/>
            <person name="Mori M."/>
            <person name="Tomita M."/>
            <person name="Arakawa K."/>
        </authorList>
    </citation>
    <scope>NUCLEOTIDE SEQUENCE [LARGE SCALE GENOMIC DNA]</scope>
</reference>
<sequence length="185" mass="21154">MPRQIICGPRKIASGIYDDPRLTGVRPVIGHGPKSPITIAILAREARTRLLIGQLLIRELALPSGATKHNLSRNKYRFKIIACHKKIDNAWEEFNNRALTSAWKKLWPDRIVECDFEEFETKPTEPVVNEIVSLAKIMGLELDNNDIDKLVEEHSSELTTEEFTELLSIPQQQDIWGTDGQRKRM</sequence>
<keyword evidence="2" id="KW-1185">Reference proteome</keyword>
<dbReference type="AlphaFoldDB" id="A0A4Y2T308"/>
<comment type="caution">
    <text evidence="1">The sequence shown here is derived from an EMBL/GenBank/DDBJ whole genome shotgun (WGS) entry which is preliminary data.</text>
</comment>
<evidence type="ECO:0000313" key="2">
    <source>
        <dbReference type="Proteomes" id="UP000499080"/>
    </source>
</evidence>
<evidence type="ECO:0000313" key="1">
    <source>
        <dbReference type="EMBL" id="GBN93495.1"/>
    </source>
</evidence>
<evidence type="ECO:0008006" key="3">
    <source>
        <dbReference type="Google" id="ProtNLM"/>
    </source>
</evidence>
<dbReference type="EMBL" id="BGPR01024976">
    <property type="protein sequence ID" value="GBN93495.1"/>
    <property type="molecule type" value="Genomic_DNA"/>
</dbReference>
<name>A0A4Y2T308_ARAVE</name>
<protein>
    <recommendedName>
        <fullName evidence="3">DDE-1 domain-containing protein</fullName>
    </recommendedName>
</protein>